<dbReference type="AlphaFoldDB" id="A0A9X8R413"/>
<accession>A0A9X8R413</accession>
<organism evidence="1 2">
    <name type="scientific">Peribacillus simplex</name>
    <dbReference type="NCBI Taxonomy" id="1478"/>
    <lineage>
        <taxon>Bacteria</taxon>
        <taxon>Bacillati</taxon>
        <taxon>Bacillota</taxon>
        <taxon>Bacilli</taxon>
        <taxon>Bacillales</taxon>
        <taxon>Bacillaceae</taxon>
        <taxon>Peribacillus</taxon>
    </lineage>
</organism>
<proteinExistence type="predicted"/>
<evidence type="ECO:0000313" key="1">
    <source>
        <dbReference type="EMBL" id="SIQ29512.1"/>
    </source>
</evidence>
<sequence>MHLNKHVKNILTLSIMSVALLSYSHNTHVATPPFAGDSKIIPETDTNQNVKIYIIG</sequence>
<gene>
    <name evidence="1" type="ORF">SAMN05878482_101860</name>
</gene>
<dbReference type="EMBL" id="FTMX01000001">
    <property type="protein sequence ID" value="SIQ29512.1"/>
    <property type="molecule type" value="Genomic_DNA"/>
</dbReference>
<comment type="caution">
    <text evidence="1">The sequence shown here is derived from an EMBL/GenBank/DDBJ whole genome shotgun (WGS) entry which is preliminary data.</text>
</comment>
<dbReference type="RefSeq" id="WP_179085998.1">
    <property type="nucleotide sequence ID" value="NZ_FTMX01000001.1"/>
</dbReference>
<protein>
    <submittedName>
        <fullName evidence="1">Uncharacterized protein</fullName>
    </submittedName>
</protein>
<dbReference type="Proteomes" id="UP000185829">
    <property type="component" value="Unassembled WGS sequence"/>
</dbReference>
<evidence type="ECO:0000313" key="2">
    <source>
        <dbReference type="Proteomes" id="UP000185829"/>
    </source>
</evidence>
<reference evidence="1 2" key="1">
    <citation type="submission" date="2017-01" db="EMBL/GenBank/DDBJ databases">
        <authorList>
            <person name="Varghese N."/>
            <person name="Submissions S."/>
        </authorList>
    </citation>
    <scope>NUCLEOTIDE SEQUENCE [LARGE SCALE GENOMIC DNA]</scope>
    <source>
        <strain evidence="1 2">RUG2-6</strain>
    </source>
</reference>
<name>A0A9X8R413_9BACI</name>